<dbReference type="GO" id="GO:0016020">
    <property type="term" value="C:membrane"/>
    <property type="evidence" value="ECO:0007669"/>
    <property type="project" value="UniProtKB-SubCell"/>
</dbReference>
<dbReference type="EMBL" id="JAAGAX010000018">
    <property type="protein sequence ID" value="KAF2284636.1"/>
    <property type="molecule type" value="Genomic_DNA"/>
</dbReference>
<keyword evidence="4" id="KW-0812">Transmembrane</keyword>
<dbReference type="PANTHER" id="PTHR45651">
    <property type="entry name" value="CYCLIC NUCLEOTIDE-GATED ION CHANNEL 15-RELATED-RELATED"/>
    <property type="match status" value="1"/>
</dbReference>
<keyword evidence="4" id="KW-0472">Membrane</keyword>
<dbReference type="Proteomes" id="UP000467840">
    <property type="component" value="Chromosome 12"/>
</dbReference>
<dbReference type="Gene3D" id="1.10.287.630">
    <property type="entry name" value="Helix hairpin bin"/>
    <property type="match status" value="1"/>
</dbReference>
<protein>
    <submittedName>
        <fullName evidence="5">Uncharacterized protein</fullName>
    </submittedName>
</protein>
<dbReference type="GO" id="GO:0034220">
    <property type="term" value="P:monoatomic ion transmembrane transport"/>
    <property type="evidence" value="ECO:0007669"/>
    <property type="project" value="UniProtKB-KW"/>
</dbReference>
<sequence>MSRLGSSRFARVEADRQESGLSAISGNGTRNRRHNVDETNKIPEESFKKAATKKMGKSLRAKIPYSLCSTFFSSSWRGELVIDSSKIALRYLRKGFWIDLITSLPVPQHQFLPRLYLILPLSSQLVEETGVVTKTALTAAVYNYLIFLLAANAFGACWYILSTERQEDCWHWVCNIEMQNCPNEFFDCRKAGDPARVDWFQSSNITYNCNPLKNLFPFGIMGWAVTNNVQGSSFLRNTLGQSFTTSTYVGENVFAVIITTTGLVFLALLIGNVQRYLQSTTKRLEVWKIQRSDTEQWMHHRHLPPGLRQSVRKYDQYKWLNAKGVDEEDLIKSLPVDLQKKVKRHLCFDLLRKVPLIDEMDENMLDAICIKLPLCSRTVKAINEVEAFTLRAEDLKFVASQFRKLHSKELRHKFRFYSHQWRIWAACTIQAAWSRHKTLKEMPNSSEPGMPRPGSFWSDYAESLVASTRWRNKYKQSETETDQVTVNSIEKPEEPDFSEEE</sequence>
<feature type="transmembrane region" description="Helical" evidence="4">
    <location>
        <begin position="141"/>
        <end position="161"/>
    </location>
</feature>
<comment type="caution">
    <text evidence="5">The sequence shown here is derived from an EMBL/GenBank/DDBJ whole genome shotgun (WGS) entry which is preliminary data.</text>
</comment>
<dbReference type="InterPro" id="IPR018490">
    <property type="entry name" value="cNMP-bd_dom_sf"/>
</dbReference>
<dbReference type="SUPFAM" id="SSF51206">
    <property type="entry name" value="cAMP-binding domain-like"/>
    <property type="match status" value="1"/>
</dbReference>
<keyword evidence="1" id="KW-1071">Ligand-gated ion channel</keyword>
<accession>A0A6A6K943</accession>
<keyword evidence="4" id="KW-1133">Transmembrane helix</keyword>
<dbReference type="PANTHER" id="PTHR45651:SF12">
    <property type="entry name" value="CYCLIC NUCLEOTIDE-GATED ION CHANNEL 15-RELATED"/>
    <property type="match status" value="1"/>
</dbReference>
<proteinExistence type="predicted"/>
<keyword evidence="2" id="KW-0407">Ion channel</keyword>
<name>A0A6A6K943_HEVBR</name>
<evidence type="ECO:0000313" key="6">
    <source>
        <dbReference type="Proteomes" id="UP000467840"/>
    </source>
</evidence>
<feature type="region of interest" description="Disordered" evidence="3">
    <location>
        <begin position="473"/>
        <end position="501"/>
    </location>
</feature>
<evidence type="ECO:0000256" key="3">
    <source>
        <dbReference type="SAM" id="MobiDB-lite"/>
    </source>
</evidence>
<gene>
    <name evidence="5" type="ORF">GH714_028694</name>
</gene>
<organism evidence="5 6">
    <name type="scientific">Hevea brasiliensis</name>
    <name type="common">Para rubber tree</name>
    <name type="synonym">Siphonia brasiliensis</name>
    <dbReference type="NCBI Taxonomy" id="3981"/>
    <lineage>
        <taxon>Eukaryota</taxon>
        <taxon>Viridiplantae</taxon>
        <taxon>Streptophyta</taxon>
        <taxon>Embryophyta</taxon>
        <taxon>Tracheophyta</taxon>
        <taxon>Spermatophyta</taxon>
        <taxon>Magnoliopsida</taxon>
        <taxon>eudicotyledons</taxon>
        <taxon>Gunneridae</taxon>
        <taxon>Pentapetalae</taxon>
        <taxon>rosids</taxon>
        <taxon>fabids</taxon>
        <taxon>Malpighiales</taxon>
        <taxon>Euphorbiaceae</taxon>
        <taxon>Crotonoideae</taxon>
        <taxon>Micrandreae</taxon>
        <taxon>Hevea</taxon>
    </lineage>
</organism>
<keyword evidence="1" id="KW-0813">Transport</keyword>
<dbReference type="AlphaFoldDB" id="A0A6A6K943"/>
<feature type="transmembrane region" description="Helical" evidence="4">
    <location>
        <begin position="253"/>
        <end position="273"/>
    </location>
</feature>
<feature type="compositionally biased region" description="Polar residues" evidence="3">
    <location>
        <begin position="19"/>
        <end position="29"/>
    </location>
</feature>
<keyword evidence="6" id="KW-1185">Reference proteome</keyword>
<reference evidence="5 6" key="1">
    <citation type="journal article" date="2020" name="Mol. Plant">
        <title>The Chromosome-Based Rubber Tree Genome Provides New Insights into Spurge Genome Evolution and Rubber Biosynthesis.</title>
        <authorList>
            <person name="Liu J."/>
            <person name="Shi C."/>
            <person name="Shi C.C."/>
            <person name="Li W."/>
            <person name="Zhang Q.J."/>
            <person name="Zhang Y."/>
            <person name="Li K."/>
            <person name="Lu H.F."/>
            <person name="Shi C."/>
            <person name="Zhu S.T."/>
            <person name="Xiao Z.Y."/>
            <person name="Nan H."/>
            <person name="Yue Y."/>
            <person name="Zhu X.G."/>
            <person name="Wu Y."/>
            <person name="Hong X.N."/>
            <person name="Fan G.Y."/>
            <person name="Tong Y."/>
            <person name="Zhang D."/>
            <person name="Mao C.L."/>
            <person name="Liu Y.L."/>
            <person name="Hao S.J."/>
            <person name="Liu W.Q."/>
            <person name="Lv M.Q."/>
            <person name="Zhang H.B."/>
            <person name="Liu Y."/>
            <person name="Hu-Tang G.R."/>
            <person name="Wang J.P."/>
            <person name="Wang J.H."/>
            <person name="Sun Y.H."/>
            <person name="Ni S.B."/>
            <person name="Chen W.B."/>
            <person name="Zhang X.C."/>
            <person name="Jiao Y.N."/>
            <person name="Eichler E.E."/>
            <person name="Li G.H."/>
            <person name="Liu X."/>
            <person name="Gao L.Z."/>
        </authorList>
    </citation>
    <scope>NUCLEOTIDE SEQUENCE [LARGE SCALE GENOMIC DNA]</scope>
    <source>
        <strain evidence="6">cv. GT1</strain>
        <tissue evidence="5">Leaf</tissue>
    </source>
</reference>
<evidence type="ECO:0000256" key="2">
    <source>
        <dbReference type="ARBA" id="ARBA00023303"/>
    </source>
</evidence>
<evidence type="ECO:0000256" key="4">
    <source>
        <dbReference type="SAM" id="Phobius"/>
    </source>
</evidence>
<keyword evidence="1" id="KW-0406">Ion transport</keyword>
<evidence type="ECO:0000313" key="5">
    <source>
        <dbReference type="EMBL" id="KAF2284636.1"/>
    </source>
</evidence>
<evidence type="ECO:0000256" key="1">
    <source>
        <dbReference type="ARBA" id="ARBA00023286"/>
    </source>
</evidence>
<feature type="region of interest" description="Disordered" evidence="3">
    <location>
        <begin position="1"/>
        <end position="37"/>
    </location>
</feature>
<dbReference type="SUPFAM" id="SSF81324">
    <property type="entry name" value="Voltage-gated potassium channels"/>
    <property type="match status" value="1"/>
</dbReference>